<accession>A0A0D2M8F9</accession>
<dbReference type="InterPro" id="IPR015424">
    <property type="entry name" value="PyrdxlP-dep_Trfase"/>
</dbReference>
<proteinExistence type="predicted"/>
<sequence length="417" mass="47063">MAYKEEKPEFGHAMLKYFALDPSYLNLNNGSYGTTPRPVLEAIRALSDRIEANPDLFHRIDFKPMLDEARSRVAQIIGANRDEVVFVPNASMGVNTVLRNFDWEEGDIIFAFTTTYGSVSRTVQYLTDVPPHPTKCVINLEFPMTHADILETFKQHIHANPAKPNKKRVAVIDGIVSNPGVLLPWKEMVKICKQEGIFSLIDAAHSIGQEVGLDLHKIDPDFWISNCHKWLSARRSCAVLYVPERNQHIIKCSIPTSHTYISPKDRTGPNFVVQFDWNGTIDYSSYITVTDAIEFREWMGGEEKINEYCHSLAIKGGQALAKVLGTSVMDPDGELTLNMVNVALPLPVDFPNMAAAAESMRNAILAKNAFSASYFHNNSWWTRCSAQVWNEIGDFEELGRRWLEVCADIKQQYGFTD</sequence>
<dbReference type="PANTHER" id="PTHR43092:SF2">
    <property type="entry name" value="HERCYNYLCYSTEINE SULFOXIDE LYASE"/>
    <property type="match status" value="1"/>
</dbReference>
<feature type="domain" description="Aminotransferase class V" evidence="2">
    <location>
        <begin position="34"/>
        <end position="342"/>
    </location>
</feature>
<dbReference type="SUPFAM" id="SSF53383">
    <property type="entry name" value="PLP-dependent transferases"/>
    <property type="match status" value="1"/>
</dbReference>
<organism evidence="3 4">
    <name type="scientific">Hypholoma sublateritium (strain FD-334 SS-4)</name>
    <dbReference type="NCBI Taxonomy" id="945553"/>
    <lineage>
        <taxon>Eukaryota</taxon>
        <taxon>Fungi</taxon>
        <taxon>Dikarya</taxon>
        <taxon>Basidiomycota</taxon>
        <taxon>Agaricomycotina</taxon>
        <taxon>Agaricomycetes</taxon>
        <taxon>Agaricomycetidae</taxon>
        <taxon>Agaricales</taxon>
        <taxon>Agaricineae</taxon>
        <taxon>Strophariaceae</taxon>
        <taxon>Hypholoma</taxon>
    </lineage>
</organism>
<reference evidence="4" key="1">
    <citation type="submission" date="2014-04" db="EMBL/GenBank/DDBJ databases">
        <title>Evolutionary Origins and Diversification of the Mycorrhizal Mutualists.</title>
        <authorList>
            <consortium name="DOE Joint Genome Institute"/>
            <consortium name="Mycorrhizal Genomics Consortium"/>
            <person name="Kohler A."/>
            <person name="Kuo A."/>
            <person name="Nagy L.G."/>
            <person name="Floudas D."/>
            <person name="Copeland A."/>
            <person name="Barry K.W."/>
            <person name="Cichocki N."/>
            <person name="Veneault-Fourrey C."/>
            <person name="LaButti K."/>
            <person name="Lindquist E.A."/>
            <person name="Lipzen A."/>
            <person name="Lundell T."/>
            <person name="Morin E."/>
            <person name="Murat C."/>
            <person name="Riley R."/>
            <person name="Ohm R."/>
            <person name="Sun H."/>
            <person name="Tunlid A."/>
            <person name="Henrissat B."/>
            <person name="Grigoriev I.V."/>
            <person name="Hibbett D.S."/>
            <person name="Martin F."/>
        </authorList>
    </citation>
    <scope>NUCLEOTIDE SEQUENCE [LARGE SCALE GENOMIC DNA]</scope>
    <source>
        <strain evidence="4">FD-334 SS-4</strain>
    </source>
</reference>
<protein>
    <recommendedName>
        <fullName evidence="2">Aminotransferase class V domain-containing protein</fullName>
    </recommendedName>
</protein>
<evidence type="ECO:0000256" key="1">
    <source>
        <dbReference type="ARBA" id="ARBA00022898"/>
    </source>
</evidence>
<dbReference type="Gene3D" id="3.90.1150.10">
    <property type="entry name" value="Aspartate Aminotransferase, domain 1"/>
    <property type="match status" value="1"/>
</dbReference>
<evidence type="ECO:0000259" key="2">
    <source>
        <dbReference type="Pfam" id="PF00266"/>
    </source>
</evidence>
<dbReference type="InterPro" id="IPR015422">
    <property type="entry name" value="PyrdxlP-dep_Trfase_small"/>
</dbReference>
<dbReference type="OMA" id="TGNCHKW"/>
<keyword evidence="1" id="KW-0663">Pyridoxal phosphate</keyword>
<evidence type="ECO:0000313" key="4">
    <source>
        <dbReference type="Proteomes" id="UP000054270"/>
    </source>
</evidence>
<dbReference type="InterPro" id="IPR015421">
    <property type="entry name" value="PyrdxlP-dep_Trfase_major"/>
</dbReference>
<dbReference type="Pfam" id="PF00266">
    <property type="entry name" value="Aminotran_5"/>
    <property type="match status" value="1"/>
</dbReference>
<dbReference type="Proteomes" id="UP000054270">
    <property type="component" value="Unassembled WGS sequence"/>
</dbReference>
<dbReference type="PANTHER" id="PTHR43092">
    <property type="entry name" value="L-CYSTEINE DESULFHYDRASE"/>
    <property type="match status" value="1"/>
</dbReference>
<dbReference type="OrthoDB" id="5978656at2759"/>
<gene>
    <name evidence="3" type="ORF">HYPSUDRAFT_168069</name>
</gene>
<name>A0A0D2M8F9_HYPSF</name>
<keyword evidence="4" id="KW-1185">Reference proteome</keyword>
<dbReference type="Gene3D" id="3.40.640.10">
    <property type="entry name" value="Type I PLP-dependent aspartate aminotransferase-like (Major domain)"/>
    <property type="match status" value="1"/>
</dbReference>
<dbReference type="STRING" id="945553.A0A0D2M8F9"/>
<dbReference type="InterPro" id="IPR000192">
    <property type="entry name" value="Aminotrans_V_dom"/>
</dbReference>
<dbReference type="AlphaFoldDB" id="A0A0D2M8F9"/>
<dbReference type="EMBL" id="KN817576">
    <property type="protein sequence ID" value="KJA19593.1"/>
    <property type="molecule type" value="Genomic_DNA"/>
</dbReference>
<evidence type="ECO:0000313" key="3">
    <source>
        <dbReference type="EMBL" id="KJA19593.1"/>
    </source>
</evidence>